<evidence type="ECO:0000313" key="3">
    <source>
        <dbReference type="EMBL" id="KAL0323860.1"/>
    </source>
</evidence>
<dbReference type="Pfam" id="PF13041">
    <property type="entry name" value="PPR_2"/>
    <property type="match status" value="1"/>
</dbReference>
<reference evidence="3" key="2">
    <citation type="journal article" date="2024" name="Plant">
        <title>Genomic evolution and insights into agronomic trait innovations of Sesamum species.</title>
        <authorList>
            <person name="Miao H."/>
            <person name="Wang L."/>
            <person name="Qu L."/>
            <person name="Liu H."/>
            <person name="Sun Y."/>
            <person name="Le M."/>
            <person name="Wang Q."/>
            <person name="Wei S."/>
            <person name="Zheng Y."/>
            <person name="Lin W."/>
            <person name="Duan Y."/>
            <person name="Cao H."/>
            <person name="Xiong S."/>
            <person name="Wang X."/>
            <person name="Wei L."/>
            <person name="Li C."/>
            <person name="Ma Q."/>
            <person name="Ju M."/>
            <person name="Zhao R."/>
            <person name="Li G."/>
            <person name="Mu C."/>
            <person name="Tian Q."/>
            <person name="Mei H."/>
            <person name="Zhang T."/>
            <person name="Gao T."/>
            <person name="Zhang H."/>
        </authorList>
    </citation>
    <scope>NUCLEOTIDE SEQUENCE</scope>
    <source>
        <strain evidence="3">KEN8</strain>
    </source>
</reference>
<evidence type="ECO:0000256" key="1">
    <source>
        <dbReference type="ARBA" id="ARBA00022737"/>
    </source>
</evidence>
<dbReference type="AlphaFoldDB" id="A0AAW2LZB5"/>
<dbReference type="PANTHER" id="PTHR47926">
    <property type="entry name" value="PENTATRICOPEPTIDE REPEAT-CONTAINING PROTEIN"/>
    <property type="match status" value="1"/>
</dbReference>
<dbReference type="Pfam" id="PF01535">
    <property type="entry name" value="PPR"/>
    <property type="match status" value="6"/>
</dbReference>
<dbReference type="InterPro" id="IPR046848">
    <property type="entry name" value="E_motif"/>
</dbReference>
<feature type="repeat" description="PPR" evidence="2">
    <location>
        <begin position="122"/>
        <end position="156"/>
    </location>
</feature>
<comment type="caution">
    <text evidence="3">The sequence shown here is derived from an EMBL/GenBank/DDBJ whole genome shotgun (WGS) entry which is preliminary data.</text>
</comment>
<dbReference type="PROSITE" id="PS51375">
    <property type="entry name" value="PPR"/>
    <property type="match status" value="3"/>
</dbReference>
<dbReference type="Gene3D" id="1.25.40.10">
    <property type="entry name" value="Tetratricopeptide repeat domain"/>
    <property type="match status" value="3"/>
</dbReference>
<feature type="repeat" description="PPR" evidence="2">
    <location>
        <begin position="332"/>
        <end position="366"/>
    </location>
</feature>
<dbReference type="InterPro" id="IPR002885">
    <property type="entry name" value="PPR_rpt"/>
</dbReference>
<evidence type="ECO:0000256" key="2">
    <source>
        <dbReference type="PROSITE-ProRule" id="PRU00708"/>
    </source>
</evidence>
<dbReference type="FunFam" id="1.25.40.10:FF:000090">
    <property type="entry name" value="Pentatricopeptide repeat-containing protein, chloroplastic"/>
    <property type="match status" value="1"/>
</dbReference>
<accession>A0AAW2LZB5</accession>
<organism evidence="3">
    <name type="scientific">Sesamum calycinum</name>
    <dbReference type="NCBI Taxonomy" id="2727403"/>
    <lineage>
        <taxon>Eukaryota</taxon>
        <taxon>Viridiplantae</taxon>
        <taxon>Streptophyta</taxon>
        <taxon>Embryophyta</taxon>
        <taxon>Tracheophyta</taxon>
        <taxon>Spermatophyta</taxon>
        <taxon>Magnoliopsida</taxon>
        <taxon>eudicotyledons</taxon>
        <taxon>Gunneridae</taxon>
        <taxon>Pentapetalae</taxon>
        <taxon>asterids</taxon>
        <taxon>lamiids</taxon>
        <taxon>Lamiales</taxon>
        <taxon>Pedaliaceae</taxon>
        <taxon>Sesamum</taxon>
    </lineage>
</organism>
<keyword evidence="1" id="KW-0677">Repeat</keyword>
<proteinExistence type="predicted"/>
<dbReference type="EMBL" id="JACGWM010000015">
    <property type="protein sequence ID" value="KAL0323860.1"/>
    <property type="molecule type" value="Genomic_DNA"/>
</dbReference>
<dbReference type="GO" id="GO:0003723">
    <property type="term" value="F:RNA binding"/>
    <property type="evidence" value="ECO:0007669"/>
    <property type="project" value="InterPro"/>
</dbReference>
<name>A0AAW2LZB5_9LAMI</name>
<dbReference type="PANTHER" id="PTHR47926:SF504">
    <property type="entry name" value="(WILD MALAYSIAN BANANA) HYPOTHETICAL PROTEIN"/>
    <property type="match status" value="1"/>
</dbReference>
<protein>
    <submittedName>
        <fullName evidence="3">Pentatricopeptide repeat-containing protein</fullName>
    </submittedName>
</protein>
<dbReference type="NCBIfam" id="TIGR00756">
    <property type="entry name" value="PPR"/>
    <property type="match status" value="5"/>
</dbReference>
<dbReference type="GO" id="GO:0009451">
    <property type="term" value="P:RNA modification"/>
    <property type="evidence" value="ECO:0007669"/>
    <property type="project" value="InterPro"/>
</dbReference>
<dbReference type="FunFam" id="1.25.40.10:FF:000343">
    <property type="entry name" value="Pentatricopeptide repeat-containing protein At3g58590"/>
    <property type="match status" value="1"/>
</dbReference>
<sequence length="583" mass="66036">MGITSASLFSTYNHSPTHGSVNTHKQTIRASKTVPYRIISQRNCEEHAYKYLKGTKRIQTTAGRFEVEGRTDHFNMQMQPVGDSFMNRQKLGELLRKCSKSLSYDEAKQVHGALLRVGYESDLMINNDLIDTYGKCGRAEKAHSLFDRMPERNVVSWTALMCGYLQVGNAKESLLLYNEMGYSDIHSISSKSGFEGYPVVGNSIIDMYLRCRRIDEAEKMFYSMPVRSLITWNVMIAGYALSEGTGGKSLHFLQEMQKQGELPDEFTLSSTLKACRGLRAIQEGRQIHAYLIRRGYSISAHKILAGSLIDLYAQCGYLREAQKVFSKMEAKSLISWTALMVGYARRGCFPEAISLFRQLRWSSIPVDSFVLSSIINVFADFSKVEPGKQMHCYTIKIPSDLDMSVANSIIDMYLKCGYGKHGLGKEAVQLFRKMQLENIEPDDVTYLAVLSACSHSGLVEESQECFTKLCNDYRVRPRVEHYACMVDALGRAGRLKEAKNLIEKMPLRPNVGIWQTLLNACRLHKNAEMGREVGDILLRLDGDNLVNYVLISNMLAYGCWRECERLRGWVKAKGLKKEAGRSW</sequence>
<dbReference type="InterPro" id="IPR046960">
    <property type="entry name" value="PPR_At4g14850-like_plant"/>
</dbReference>
<reference evidence="3" key="1">
    <citation type="submission" date="2020-06" db="EMBL/GenBank/DDBJ databases">
        <authorList>
            <person name="Li T."/>
            <person name="Hu X."/>
            <person name="Zhang T."/>
            <person name="Song X."/>
            <person name="Zhang H."/>
            <person name="Dai N."/>
            <person name="Sheng W."/>
            <person name="Hou X."/>
            <person name="Wei L."/>
        </authorList>
    </citation>
    <scope>NUCLEOTIDE SEQUENCE</scope>
    <source>
        <strain evidence="3">KEN8</strain>
        <tissue evidence="3">Leaf</tissue>
    </source>
</reference>
<gene>
    <name evidence="3" type="ORF">Scaly_2353100</name>
</gene>
<dbReference type="FunFam" id="1.25.40.10:FF:000285">
    <property type="entry name" value="Pentatricopeptide repeat-containing protein, chloroplastic"/>
    <property type="match status" value="1"/>
</dbReference>
<feature type="repeat" description="PPR" evidence="2">
    <location>
        <begin position="228"/>
        <end position="263"/>
    </location>
</feature>
<dbReference type="InterPro" id="IPR011990">
    <property type="entry name" value="TPR-like_helical_dom_sf"/>
</dbReference>
<dbReference type="Pfam" id="PF20431">
    <property type="entry name" value="E_motif"/>
    <property type="match status" value="1"/>
</dbReference>